<proteinExistence type="predicted"/>
<organism evidence="1 2">
    <name type="scientific">Rhodopirellula sallentina SM41</name>
    <dbReference type="NCBI Taxonomy" id="1263870"/>
    <lineage>
        <taxon>Bacteria</taxon>
        <taxon>Pseudomonadati</taxon>
        <taxon>Planctomycetota</taxon>
        <taxon>Planctomycetia</taxon>
        <taxon>Pirellulales</taxon>
        <taxon>Pirellulaceae</taxon>
        <taxon>Rhodopirellula</taxon>
    </lineage>
</organism>
<comment type="caution">
    <text evidence="1">The sequence shown here is derived from an EMBL/GenBank/DDBJ whole genome shotgun (WGS) entry which is preliminary data.</text>
</comment>
<accession>M5TWW3</accession>
<reference evidence="1 2" key="1">
    <citation type="journal article" date="2013" name="Mar. Genomics">
        <title>Expression of sulfatases in Rhodopirellula baltica and the diversity of sulfatases in the genus Rhodopirellula.</title>
        <authorList>
            <person name="Wegner C.E."/>
            <person name="Richter-Heitmann T."/>
            <person name="Klindworth A."/>
            <person name="Klockow C."/>
            <person name="Richter M."/>
            <person name="Achstetter T."/>
            <person name="Glockner F.O."/>
            <person name="Harder J."/>
        </authorList>
    </citation>
    <scope>NUCLEOTIDE SEQUENCE [LARGE SCALE GENOMIC DNA]</scope>
    <source>
        <strain evidence="1 2">SM41</strain>
    </source>
</reference>
<gene>
    <name evidence="1" type="ORF">RSSM_04886</name>
</gene>
<protein>
    <submittedName>
        <fullName evidence="1">Uncharacterized protein</fullName>
    </submittedName>
</protein>
<dbReference type="AlphaFoldDB" id="M5TWW3"/>
<dbReference type="Proteomes" id="UP000011885">
    <property type="component" value="Unassembled WGS sequence"/>
</dbReference>
<keyword evidence="2" id="KW-1185">Reference proteome</keyword>
<evidence type="ECO:0000313" key="1">
    <source>
        <dbReference type="EMBL" id="EMI53670.1"/>
    </source>
</evidence>
<name>M5TWW3_9BACT</name>
<evidence type="ECO:0000313" key="2">
    <source>
        <dbReference type="Proteomes" id="UP000011885"/>
    </source>
</evidence>
<dbReference type="PATRIC" id="fig|1263870.3.peg.5168"/>
<sequence length="44" mass="4700">MITDGGEISSPVSSISRELSKVSGISPRLTRIVTNSSNFATFRT</sequence>
<dbReference type="EMBL" id="ANOH01000335">
    <property type="protein sequence ID" value="EMI53670.1"/>
    <property type="molecule type" value="Genomic_DNA"/>
</dbReference>